<evidence type="ECO:0000313" key="4">
    <source>
        <dbReference type="Proteomes" id="UP001175604"/>
    </source>
</evidence>
<keyword evidence="1" id="KW-0732">Signal</keyword>
<evidence type="ECO:0000259" key="2">
    <source>
        <dbReference type="Pfam" id="PF13767"/>
    </source>
</evidence>
<evidence type="ECO:0000313" key="3">
    <source>
        <dbReference type="EMBL" id="MDM9562090.1"/>
    </source>
</evidence>
<gene>
    <name evidence="3" type="ORF">QUC21_23890</name>
</gene>
<dbReference type="RefSeq" id="WP_289786883.1">
    <property type="nucleotide sequence ID" value="NZ_JAUDJE010000045.1"/>
</dbReference>
<feature type="signal peptide" evidence="1">
    <location>
        <begin position="1"/>
        <end position="25"/>
    </location>
</feature>
<dbReference type="Proteomes" id="UP001175604">
    <property type="component" value="Unassembled WGS sequence"/>
</dbReference>
<proteinExistence type="predicted"/>
<dbReference type="Pfam" id="PF13767">
    <property type="entry name" value="DUF4168"/>
    <property type="match status" value="1"/>
</dbReference>
<dbReference type="InterPro" id="IPR025433">
    <property type="entry name" value="DUF4168"/>
</dbReference>
<keyword evidence="4" id="KW-1185">Reference proteome</keyword>
<evidence type="ECO:0000256" key="1">
    <source>
        <dbReference type="SAM" id="SignalP"/>
    </source>
</evidence>
<protein>
    <submittedName>
        <fullName evidence="3">DUF4168 domain-containing protein</fullName>
    </submittedName>
</protein>
<comment type="caution">
    <text evidence="3">The sequence shown here is derived from an EMBL/GenBank/DDBJ whole genome shotgun (WGS) entry which is preliminary data.</text>
</comment>
<dbReference type="EMBL" id="JAUDJE010000045">
    <property type="protein sequence ID" value="MDM9562090.1"/>
    <property type="molecule type" value="Genomic_DNA"/>
</dbReference>
<sequence>MPRSTHAFFGAAILAASLSPAAALAQQNAPAAQPPAQMQPAIKPTDAQLQKFASASQKVAMVAEEYRPKLQAAKDDSAREKVYREADEKMVSMVHADGLTVDEFNGIGQAIEQDPQLRQRVIDMAKQNAPAGAPR</sequence>
<accession>A0ABT7WA76</accession>
<organism evidence="3 4">
    <name type="scientific">Bordetella petrii</name>
    <dbReference type="NCBI Taxonomy" id="94624"/>
    <lineage>
        <taxon>Bacteria</taxon>
        <taxon>Pseudomonadati</taxon>
        <taxon>Pseudomonadota</taxon>
        <taxon>Betaproteobacteria</taxon>
        <taxon>Burkholderiales</taxon>
        <taxon>Alcaligenaceae</taxon>
        <taxon>Bordetella</taxon>
    </lineage>
</organism>
<name>A0ABT7WA76_9BORD</name>
<feature type="domain" description="DUF4168" evidence="2">
    <location>
        <begin position="46"/>
        <end position="121"/>
    </location>
</feature>
<feature type="chain" id="PRO_5047138446" evidence="1">
    <location>
        <begin position="26"/>
        <end position="135"/>
    </location>
</feature>
<reference evidence="3" key="1">
    <citation type="submission" date="2023-06" db="EMBL/GenBank/DDBJ databases">
        <title>full genome analysis of Phenantherene degrader P3.</title>
        <authorList>
            <person name="Akbar A."/>
            <person name="Rahmeh R."/>
            <person name="Kishk M."/>
        </authorList>
    </citation>
    <scope>NUCLEOTIDE SEQUENCE</scope>
    <source>
        <strain evidence="3">P3</strain>
    </source>
</reference>